<dbReference type="Gene3D" id="3.20.20.80">
    <property type="entry name" value="Glycosidases"/>
    <property type="match status" value="1"/>
</dbReference>
<keyword evidence="1" id="KW-1133">Transmembrane helix</keyword>
<protein>
    <recommendedName>
        <fullName evidence="4">Glycosyl hydrolase</fullName>
    </recommendedName>
</protein>
<gene>
    <name evidence="2" type="ORF">EPJ69_12150</name>
</gene>
<evidence type="ECO:0000313" key="2">
    <source>
        <dbReference type="EMBL" id="TXJ29980.1"/>
    </source>
</evidence>
<organism evidence="2 3">
    <name type="scientific">Brachyspira aalborgi</name>
    <dbReference type="NCBI Taxonomy" id="29522"/>
    <lineage>
        <taxon>Bacteria</taxon>
        <taxon>Pseudomonadati</taxon>
        <taxon>Spirochaetota</taxon>
        <taxon>Spirochaetia</taxon>
        <taxon>Brachyspirales</taxon>
        <taxon>Brachyspiraceae</taxon>
        <taxon>Brachyspira</taxon>
    </lineage>
</organism>
<dbReference type="PANTHER" id="PTHR41244">
    <property type="entry name" value="RHAMNAN SYNTHESIS F"/>
    <property type="match status" value="1"/>
</dbReference>
<dbReference type="Proteomes" id="UP000324707">
    <property type="component" value="Unassembled WGS sequence"/>
</dbReference>
<comment type="caution">
    <text evidence="2">The sequence shown here is derived from an EMBL/GenBank/DDBJ whole genome shotgun (WGS) entry which is preliminary data.</text>
</comment>
<evidence type="ECO:0000313" key="3">
    <source>
        <dbReference type="Proteomes" id="UP000324707"/>
    </source>
</evidence>
<dbReference type="InterPro" id="IPR032719">
    <property type="entry name" value="WbsX"/>
</dbReference>
<dbReference type="CDD" id="cd11579">
    <property type="entry name" value="Glyco_tran_WbsX"/>
    <property type="match status" value="1"/>
</dbReference>
<dbReference type="EMBL" id="SAXX01000025">
    <property type="protein sequence ID" value="TXJ29980.1"/>
    <property type="molecule type" value="Genomic_DNA"/>
</dbReference>
<sequence>MVLNNPDLDFPFCLFWTNESWARRWDGSEEDILIEQKYSDEDDLNLIKFLFPIFQDNRYIRVNNKPLLNIYRPTLMPNMKKTINMWRKYCIDNGGFDLYITISNTHSVENPEKFGADASIEYAIGRANNYDINKLELFNNNYTSGAWIVDYNDIIDYSYNKTIPNYKEFRSLCPDWDNEARRAEGKGGTIINSTPYLYKFWLEHLINNTKENFEGDERVVFINAWNEWAEGAYLEPDSRNGYAYLDATARALIDSNSIIGDNEVICKYNKIIPFSYEKIFEYNNISNNDIILNILSKKCKNAIIVFDHNLGDGADIYLDEKIKENIQNNIITFVIYTNNDKYFMEVNYKYDKYYYYFYDLKNIYYCNIPSDLKICNSCIKGLYFKNIKKFREIFQCLINTSNKILFLYIFYIFSYFSYYINFFIIK</sequence>
<dbReference type="AlphaFoldDB" id="A0A5C8DWE9"/>
<keyword evidence="1" id="KW-0812">Transmembrane</keyword>
<accession>A0A5C8DWE9</accession>
<evidence type="ECO:0000256" key="1">
    <source>
        <dbReference type="SAM" id="Phobius"/>
    </source>
</evidence>
<proteinExistence type="predicted"/>
<feature type="transmembrane region" description="Helical" evidence="1">
    <location>
        <begin position="405"/>
        <end position="425"/>
    </location>
</feature>
<dbReference type="PANTHER" id="PTHR41244:SF1">
    <property type="entry name" value="GLYCOSYLTRANSFERASE"/>
    <property type="match status" value="1"/>
</dbReference>
<dbReference type="Pfam" id="PF14307">
    <property type="entry name" value="Glyco_tran_WbsX"/>
    <property type="match status" value="1"/>
</dbReference>
<keyword evidence="1" id="KW-0472">Membrane</keyword>
<evidence type="ECO:0008006" key="4">
    <source>
        <dbReference type="Google" id="ProtNLM"/>
    </source>
</evidence>
<reference evidence="2 3" key="1">
    <citation type="journal article" date="1992" name="Lakartidningen">
        <title>[Penicillin V and not amoxicillin is the first choice preparation in acute otitis].</title>
        <authorList>
            <person name="Kamme C."/>
            <person name="Lundgren K."/>
            <person name="Prellner K."/>
        </authorList>
    </citation>
    <scope>NUCLEOTIDE SEQUENCE [LARGE SCALE GENOMIC DNA]</scope>
    <source>
        <strain evidence="2 3">PC5538III-lc</strain>
    </source>
</reference>
<name>A0A5C8DWE9_9SPIR</name>